<name>A0A1Y2CRA8_9FUNG</name>
<reference evidence="2 3" key="1">
    <citation type="submission" date="2016-07" db="EMBL/GenBank/DDBJ databases">
        <title>Pervasive Adenine N6-methylation of Active Genes in Fungi.</title>
        <authorList>
            <consortium name="DOE Joint Genome Institute"/>
            <person name="Mondo S.J."/>
            <person name="Dannebaum R.O."/>
            <person name="Kuo R.C."/>
            <person name="Labutti K."/>
            <person name="Haridas S."/>
            <person name="Kuo A."/>
            <person name="Salamov A."/>
            <person name="Ahrendt S.R."/>
            <person name="Lipzen A."/>
            <person name="Sullivan W."/>
            <person name="Andreopoulos W.B."/>
            <person name="Clum A."/>
            <person name="Lindquist E."/>
            <person name="Daum C."/>
            <person name="Ramamoorthy G.K."/>
            <person name="Gryganskyi A."/>
            <person name="Culley D."/>
            <person name="Magnuson J.K."/>
            <person name="James T.Y."/>
            <person name="O'Malley M.A."/>
            <person name="Stajich J.E."/>
            <person name="Spatafora J.W."/>
            <person name="Visel A."/>
            <person name="Grigoriev I.V."/>
        </authorList>
    </citation>
    <scope>NUCLEOTIDE SEQUENCE [LARGE SCALE GENOMIC DNA]</scope>
    <source>
        <strain evidence="2 3">JEL800</strain>
    </source>
</reference>
<protein>
    <recommendedName>
        <fullName evidence="1">Tse2 ADP-ribosyltransferase toxin domain-containing protein</fullName>
    </recommendedName>
</protein>
<dbReference type="OrthoDB" id="10266325at2759"/>
<gene>
    <name evidence="2" type="ORF">BCR33DRAFT_847451</name>
</gene>
<keyword evidence="3" id="KW-1185">Reference proteome</keyword>
<evidence type="ECO:0000259" key="1">
    <source>
        <dbReference type="Pfam" id="PF18648"/>
    </source>
</evidence>
<dbReference type="Proteomes" id="UP000193642">
    <property type="component" value="Unassembled WGS sequence"/>
</dbReference>
<evidence type="ECO:0000313" key="2">
    <source>
        <dbReference type="EMBL" id="ORY49487.1"/>
    </source>
</evidence>
<feature type="domain" description="Tse2 ADP-ribosyltransferase toxin" evidence="1">
    <location>
        <begin position="10"/>
        <end position="136"/>
    </location>
</feature>
<dbReference type="Pfam" id="PF18648">
    <property type="entry name" value="ADPRTs_Tse2"/>
    <property type="match status" value="1"/>
</dbReference>
<dbReference type="AlphaFoldDB" id="A0A1Y2CRA8"/>
<dbReference type="InterPro" id="IPR041018">
    <property type="entry name" value="ADPRTs_Tse2"/>
</dbReference>
<proteinExistence type="predicted"/>
<sequence length="150" mass="17485">MQRYTTFPITLFRIQQKLPVSLRDHAIAMAKNRQSWDLKLHAPNNLVLPMEGSTFHTPNGMSLRPLGPKMIDILEKFKGDPTVYRMQENLKVPEGMVLIHEHSDHYSMQVAEPMSLEAFNGKLTRFLETLPKQTKQQFLDEWYDEEEGDN</sequence>
<dbReference type="EMBL" id="MCGO01000009">
    <property type="protein sequence ID" value="ORY49487.1"/>
    <property type="molecule type" value="Genomic_DNA"/>
</dbReference>
<accession>A0A1Y2CRA8</accession>
<comment type="caution">
    <text evidence="2">The sequence shown here is derived from an EMBL/GenBank/DDBJ whole genome shotgun (WGS) entry which is preliminary data.</text>
</comment>
<evidence type="ECO:0000313" key="3">
    <source>
        <dbReference type="Proteomes" id="UP000193642"/>
    </source>
</evidence>
<organism evidence="2 3">
    <name type="scientific">Rhizoclosmatium globosum</name>
    <dbReference type="NCBI Taxonomy" id="329046"/>
    <lineage>
        <taxon>Eukaryota</taxon>
        <taxon>Fungi</taxon>
        <taxon>Fungi incertae sedis</taxon>
        <taxon>Chytridiomycota</taxon>
        <taxon>Chytridiomycota incertae sedis</taxon>
        <taxon>Chytridiomycetes</taxon>
        <taxon>Chytridiales</taxon>
        <taxon>Chytriomycetaceae</taxon>
        <taxon>Rhizoclosmatium</taxon>
    </lineage>
</organism>